<dbReference type="InterPro" id="IPR025002">
    <property type="entry name" value="DUF3972"/>
</dbReference>
<accession>A0A3D8J4K2</accession>
<sequence>MPPAPTNETHDTHIESTTQADIAHITAKQNIETNPDTHINELKQEKYEQIVKANPVGKQETWILLEEFLHLSGLEREKVEELIRNKSIKSRQENNRIYIEASTGTSALIKKVENRLVSLDMSGNALDPVFVEKTIATILGLHDKVIHSKDETISAFKSENSFLKEALVSMQEIYDDDKKTIELLRQQLQKTQEEVEFVKRKYKLMWGRISNSTT</sequence>
<dbReference type="Proteomes" id="UP000256424">
    <property type="component" value="Unassembled WGS sequence"/>
</dbReference>
<dbReference type="AlphaFoldDB" id="A0A3D8J4K2"/>
<evidence type="ECO:0000313" key="4">
    <source>
        <dbReference type="Proteomes" id="UP000256424"/>
    </source>
</evidence>
<comment type="caution">
    <text evidence="3">The sequence shown here is derived from an EMBL/GenBank/DDBJ whole genome shotgun (WGS) entry which is preliminary data.</text>
</comment>
<evidence type="ECO:0000259" key="2">
    <source>
        <dbReference type="Pfam" id="PF13118"/>
    </source>
</evidence>
<protein>
    <submittedName>
        <fullName evidence="3">DUF3972 domain-containing protein</fullName>
    </submittedName>
</protein>
<evidence type="ECO:0000256" key="1">
    <source>
        <dbReference type="SAM" id="Coils"/>
    </source>
</evidence>
<feature type="coiled-coil region" evidence="1">
    <location>
        <begin position="174"/>
        <end position="201"/>
    </location>
</feature>
<reference evidence="3 4" key="1">
    <citation type="submission" date="2018-04" db="EMBL/GenBank/DDBJ databases">
        <title>Novel Campyloabacter and Helicobacter Species and Strains.</title>
        <authorList>
            <person name="Mannion A.J."/>
            <person name="Shen Z."/>
            <person name="Fox J.G."/>
        </authorList>
    </citation>
    <scope>NUCLEOTIDE SEQUENCE [LARGE SCALE GENOMIC DNA]</scope>
    <source>
        <strain evidence="3 4">MIT 97-5075</strain>
    </source>
</reference>
<feature type="domain" description="DUF3972" evidence="2">
    <location>
        <begin position="67"/>
        <end position="190"/>
    </location>
</feature>
<evidence type="ECO:0000313" key="3">
    <source>
        <dbReference type="EMBL" id="RDU72442.1"/>
    </source>
</evidence>
<gene>
    <name evidence="3" type="ORF">CQA66_05000</name>
</gene>
<organism evidence="3 4">
    <name type="scientific">Helicobacter aurati</name>
    <dbReference type="NCBI Taxonomy" id="137778"/>
    <lineage>
        <taxon>Bacteria</taxon>
        <taxon>Pseudomonadati</taxon>
        <taxon>Campylobacterota</taxon>
        <taxon>Epsilonproteobacteria</taxon>
        <taxon>Campylobacterales</taxon>
        <taxon>Helicobacteraceae</taxon>
        <taxon>Helicobacter</taxon>
    </lineage>
</organism>
<proteinExistence type="predicted"/>
<dbReference type="Pfam" id="PF13118">
    <property type="entry name" value="DUF3972"/>
    <property type="match status" value="1"/>
</dbReference>
<dbReference type="OrthoDB" id="5322012at2"/>
<dbReference type="EMBL" id="NXLW01000007">
    <property type="protein sequence ID" value="RDU72442.1"/>
    <property type="molecule type" value="Genomic_DNA"/>
</dbReference>
<keyword evidence="4" id="KW-1185">Reference proteome</keyword>
<keyword evidence="1" id="KW-0175">Coiled coil</keyword>
<name>A0A3D8J4K2_9HELI</name>
<dbReference type="RefSeq" id="WP_104762854.1">
    <property type="nucleotide sequence ID" value="NZ_FZPM01000009.1"/>
</dbReference>